<accession>A0A6G6XYL5</accession>
<proteinExistence type="predicted"/>
<evidence type="ECO:0000313" key="1">
    <source>
        <dbReference type="EMBL" id="QIG66115.1"/>
    </source>
</evidence>
<organism evidence="1 2">
    <name type="scientific">Ochrobactrum phage vB_OspP_OH</name>
    <dbReference type="NCBI Taxonomy" id="2712957"/>
    <lineage>
        <taxon>Viruses</taxon>
        <taxon>Duplodnaviria</taxon>
        <taxon>Heunggongvirae</taxon>
        <taxon>Uroviricota</taxon>
        <taxon>Caudoviricetes</taxon>
        <taxon>Wolominvirus</taxon>
        <taxon>Wolominvirus OH</taxon>
    </lineage>
</organism>
<dbReference type="Proteomes" id="UP000503046">
    <property type="component" value="Segment"/>
</dbReference>
<keyword evidence="2" id="KW-1185">Reference proteome</keyword>
<dbReference type="EMBL" id="MT028492">
    <property type="protein sequence ID" value="QIG66115.1"/>
    <property type="molecule type" value="Genomic_DNA"/>
</dbReference>
<protein>
    <submittedName>
        <fullName evidence="1">Uncharacterized protein</fullName>
    </submittedName>
</protein>
<sequence>MPYSERPLSLPLDIEECRTAIWRAAGNITRAAEILKVPSRRLRKFVKESPYLSGEIEEAAEQLVDKAEDIIADALEDSEDKGRQDAAARLVLQSARAKSRGWGTGAVAAGAKVTVGNIVIQWGNGEALTDNGSENTIDGEVIDE</sequence>
<evidence type="ECO:0000313" key="2">
    <source>
        <dbReference type="Proteomes" id="UP000503046"/>
    </source>
</evidence>
<gene>
    <name evidence="1" type="ORF">phiOH_p59</name>
</gene>
<name>A0A6G6XYL5_9CAUD</name>
<reference evidence="1 2" key="1">
    <citation type="submission" date="2020-02" db="EMBL/GenBank/DDBJ databases">
        <title>Identification and Characterization of First Virulent Phages, Including a Novel Jumbo Virus, Infecting Ochrobactrum spp.</title>
        <authorList>
            <person name="Decewicz P."/>
            <person name="Golec P."/>
            <person name="Szymczak M."/>
            <person name="Radlinska M."/>
            <person name="Dziewit L."/>
        </authorList>
    </citation>
    <scope>NUCLEOTIDE SEQUENCE [LARGE SCALE GENOMIC DNA]</scope>
</reference>